<evidence type="ECO:0000313" key="3">
    <source>
        <dbReference type="Proteomes" id="UP001652620"/>
    </source>
</evidence>
<dbReference type="GO" id="GO:0005737">
    <property type="term" value="C:cytoplasm"/>
    <property type="evidence" value="ECO:0007669"/>
    <property type="project" value="TreeGrafter"/>
</dbReference>
<dbReference type="InterPro" id="IPR015943">
    <property type="entry name" value="WD40/YVTN_repeat-like_dom_sf"/>
</dbReference>
<dbReference type="InterPro" id="IPR036322">
    <property type="entry name" value="WD40_repeat_dom_sf"/>
</dbReference>
<dbReference type="SMART" id="SM00320">
    <property type="entry name" value="WD40"/>
    <property type="match status" value="4"/>
</dbReference>
<dbReference type="GO" id="GO:0000278">
    <property type="term" value="P:mitotic cell cycle"/>
    <property type="evidence" value="ECO:0007669"/>
    <property type="project" value="TreeGrafter"/>
</dbReference>
<reference evidence="2" key="1">
    <citation type="journal article" date="2014" name="BMC Genomics">
        <title>Characterizing the developmental transcriptome of the oriental fruit fly, Bactrocera dorsalis (Diptera: Tephritidae) through comparative genomic analysis with Drosophila melanogaster utilizing modENCODE datasets.</title>
        <authorList>
            <person name="Geib S.M."/>
            <person name="Calla B."/>
            <person name="Hall B."/>
            <person name="Hou S."/>
            <person name="Manoukis N.C."/>
        </authorList>
    </citation>
    <scope>NUCLEOTIDE SEQUENCE</scope>
    <source>
        <strain evidence="2">Punador</strain>
    </source>
</reference>
<dbReference type="GO" id="GO:0000922">
    <property type="term" value="C:spindle pole"/>
    <property type="evidence" value="ECO:0007669"/>
    <property type="project" value="TreeGrafter"/>
</dbReference>
<evidence type="ECO:0000313" key="4">
    <source>
        <dbReference type="RefSeq" id="XP_011210693.1"/>
    </source>
</evidence>
<dbReference type="OrthoDB" id="1602884at2759"/>
<dbReference type="RefSeq" id="XP_011210693.1">
    <property type="nucleotide sequence ID" value="XM_011212391.3"/>
</dbReference>
<feature type="compositionally biased region" description="Polar residues" evidence="1">
    <location>
        <begin position="461"/>
        <end position="470"/>
    </location>
</feature>
<dbReference type="GO" id="GO:0005814">
    <property type="term" value="C:centriole"/>
    <property type="evidence" value="ECO:0007669"/>
    <property type="project" value="TreeGrafter"/>
</dbReference>
<name>A0A034WB93_BACDO</name>
<dbReference type="InterPro" id="IPR001680">
    <property type="entry name" value="WD40_rpt"/>
</dbReference>
<sequence length="639" mass="72602">MYLISTGKTTVLSDFSNLDTKSIYQHANGETTDFQFYARQRIFLEVNKKSGLEIMRIKDKGNNNLNIQRVRKLNIGNVYSAACAKQSMEEMAFGGVNGQVSIYNYKNSELVHRFKADNNRNSVLYLDYNGTDEYISSVFENGHINIYGTKTKTKIDSVNIDGNSTLARFHPTKRFQFSIASFKGAVTVYDLQTKRKIFNLNDAHASPCRDLCMSAATPDSLISVGYDCIVNVFDTRRRTPQMKLNHPHPLSTVAMSGCGTYFCVGNLKGELISYDIRSVKKCLATKKVHDCSVTRLSFVPLSEDDGSTTSSFSGTIANNTDSPTEYLGEQQKSTATMRQRDSFCDFLDFQANKLDRMSARFTMRRDSFDWDTLGRKPKTEDTTPTASKLNGSSENLNESTEKSTENISNGKLNMSFDYVNTRRKKIEDGKKPFTTPLRDRNSISKMVTNLKQIEEEESSHILHQNNVSNTSDKENPSNAEMDFDTHGQLRKPLNAYSSTPNHTPIDSIKVKKLDQVKSEIITENNNVETINTTENNHSENVNITATPSDILQHIADLRLEMNTRFQKLESEVKVNAEQNKWQIFTQIADIWARQMNTSEDIRDALSYLLQTDPFVNEFLRLKDENELLKAQLQQIMEKK</sequence>
<gene>
    <name evidence="2" type="primary">NEDD1</name>
    <name evidence="4" type="synonym">LOC105231216</name>
</gene>
<proteinExistence type="predicted"/>
<dbReference type="GO" id="GO:0005813">
    <property type="term" value="C:centrosome"/>
    <property type="evidence" value="ECO:0007669"/>
    <property type="project" value="TreeGrafter"/>
</dbReference>
<feature type="region of interest" description="Disordered" evidence="1">
    <location>
        <begin position="458"/>
        <end position="479"/>
    </location>
</feature>
<reference evidence="4" key="2">
    <citation type="submission" date="2022-04" db="UniProtKB">
        <authorList>
            <consortium name="RefSeq"/>
        </authorList>
    </citation>
    <scope>IDENTIFICATION</scope>
    <source>
        <strain evidence="4">Punador</strain>
    </source>
</reference>
<protein>
    <submittedName>
        <fullName evidence="2">Protein NEDD1</fullName>
    </submittedName>
    <submittedName>
        <fullName evidence="4">uncharacterized protein LOC105231216</fullName>
    </submittedName>
</protein>
<dbReference type="PANTHER" id="PTHR44414:SF1">
    <property type="entry name" value="PROTEIN NEDD1"/>
    <property type="match status" value="1"/>
</dbReference>
<dbReference type="GO" id="GO:0007020">
    <property type="term" value="P:microtubule nucleation"/>
    <property type="evidence" value="ECO:0007669"/>
    <property type="project" value="TreeGrafter"/>
</dbReference>
<evidence type="ECO:0000313" key="2">
    <source>
        <dbReference type="EMBL" id="JAC51567.1"/>
    </source>
</evidence>
<dbReference type="RefSeq" id="XP_011210693.2">
    <property type="nucleotide sequence ID" value="XM_011212391.4"/>
</dbReference>
<accession>A0A034WB93</accession>
<organism evidence="2">
    <name type="scientific">Bactrocera dorsalis</name>
    <name type="common">Oriental fruit fly</name>
    <name type="synonym">Dacus dorsalis</name>
    <dbReference type="NCBI Taxonomy" id="27457"/>
    <lineage>
        <taxon>Eukaryota</taxon>
        <taxon>Metazoa</taxon>
        <taxon>Ecdysozoa</taxon>
        <taxon>Arthropoda</taxon>
        <taxon>Hexapoda</taxon>
        <taxon>Insecta</taxon>
        <taxon>Pterygota</taxon>
        <taxon>Neoptera</taxon>
        <taxon>Endopterygota</taxon>
        <taxon>Diptera</taxon>
        <taxon>Brachycera</taxon>
        <taxon>Muscomorpha</taxon>
        <taxon>Tephritoidea</taxon>
        <taxon>Tephritidae</taxon>
        <taxon>Bactrocera</taxon>
        <taxon>Bactrocera</taxon>
    </lineage>
</organism>
<feature type="compositionally biased region" description="Polar residues" evidence="1">
    <location>
        <begin position="382"/>
        <end position="398"/>
    </location>
</feature>
<dbReference type="Gene3D" id="2.130.10.10">
    <property type="entry name" value="YVTN repeat-like/Quinoprotein amine dehydrogenase"/>
    <property type="match status" value="2"/>
</dbReference>
<dbReference type="InterPro" id="IPR052818">
    <property type="entry name" value="NEDD1_Spindle_Assembly"/>
</dbReference>
<dbReference type="SUPFAM" id="SSF50978">
    <property type="entry name" value="WD40 repeat-like"/>
    <property type="match status" value="1"/>
</dbReference>
<dbReference type="KEGG" id="bdr:105231216"/>
<dbReference type="Proteomes" id="UP001652620">
    <property type="component" value="Chromosome 1"/>
</dbReference>
<dbReference type="EMBL" id="GAKP01007385">
    <property type="protein sequence ID" value="JAC51567.1"/>
    <property type="molecule type" value="Transcribed_RNA"/>
</dbReference>
<feature type="region of interest" description="Disordered" evidence="1">
    <location>
        <begin position="370"/>
        <end position="409"/>
    </location>
</feature>
<keyword evidence="3" id="KW-1185">Reference proteome</keyword>
<dbReference type="GO" id="GO:0043015">
    <property type="term" value="F:gamma-tubulin binding"/>
    <property type="evidence" value="ECO:0007669"/>
    <property type="project" value="TreeGrafter"/>
</dbReference>
<feature type="compositionally biased region" description="Basic and acidic residues" evidence="1">
    <location>
        <begin position="370"/>
        <end position="381"/>
    </location>
</feature>
<evidence type="ECO:0000256" key="1">
    <source>
        <dbReference type="SAM" id="MobiDB-lite"/>
    </source>
</evidence>
<dbReference type="AlphaFoldDB" id="A0A034WB93"/>
<dbReference type="PANTHER" id="PTHR44414">
    <property type="entry name" value="PROTEIN NEDD1"/>
    <property type="match status" value="1"/>
</dbReference>
<dbReference type="GO" id="GO:0036064">
    <property type="term" value="C:ciliary basal body"/>
    <property type="evidence" value="ECO:0007669"/>
    <property type="project" value="TreeGrafter"/>
</dbReference>